<dbReference type="Proteomes" id="UP000053864">
    <property type="component" value="Unassembled WGS sequence"/>
</dbReference>
<dbReference type="EMBL" id="KI672433">
    <property type="protein sequence ID" value="ETL42060.1"/>
    <property type="molecule type" value="Genomic_DNA"/>
</dbReference>
<sequence>MSEKVRRAIIALVRFRSRKIAFARCSPSFDAPSKGEHAGVSRNQTRLHRARVEAVALQSTSSTLNASPTDNLSLSSWRSCRHLFRKQPRIDEGCAQHNYQNTSKRGSPDRFLTRKNQVRRALHAEALHDTVEQPVPATGFSSRDLRQITGRCSQRKVIAFQTFFGASVCPSRLRPFKSYWQNREKPAGEPSLNFQPNFCEDGFEWSVASSWLATTHSNGGSNSDNKLCLPHS</sequence>
<protein>
    <submittedName>
        <fullName evidence="1">Uncharacterized protein</fullName>
    </submittedName>
</protein>
<proteinExistence type="predicted"/>
<name>W2J6H6_PHYNI</name>
<evidence type="ECO:0000313" key="1">
    <source>
        <dbReference type="EMBL" id="ETL42060.1"/>
    </source>
</evidence>
<accession>W2J6H6</accession>
<dbReference type="AlphaFoldDB" id="W2J6H6"/>
<dbReference type="VEuPathDB" id="FungiDB:PPTG_22687"/>
<evidence type="ECO:0000313" key="2">
    <source>
        <dbReference type="Proteomes" id="UP000053864"/>
    </source>
</evidence>
<reference evidence="1 2" key="1">
    <citation type="submission" date="2013-11" db="EMBL/GenBank/DDBJ databases">
        <title>The Genome Sequence of Phytophthora parasitica CJ05E6.</title>
        <authorList>
            <consortium name="The Broad Institute Genomics Platform"/>
            <person name="Russ C."/>
            <person name="Tyler B."/>
            <person name="Panabieres F."/>
            <person name="Shan W."/>
            <person name="Tripathy S."/>
            <person name="Grunwald N."/>
            <person name="Machado M."/>
            <person name="Johnson C.S."/>
            <person name="Arredondo F."/>
            <person name="Hong C."/>
            <person name="Coffey M."/>
            <person name="Young S.K."/>
            <person name="Zeng Q."/>
            <person name="Gargeya S."/>
            <person name="Fitzgerald M."/>
            <person name="Abouelleil A."/>
            <person name="Alvarado L."/>
            <person name="Chapman S.B."/>
            <person name="Gainer-Dewar J."/>
            <person name="Goldberg J."/>
            <person name="Griggs A."/>
            <person name="Gujja S."/>
            <person name="Hansen M."/>
            <person name="Howarth C."/>
            <person name="Imamovic A."/>
            <person name="Ireland A."/>
            <person name="Larimer J."/>
            <person name="McCowan C."/>
            <person name="Murphy C."/>
            <person name="Pearson M."/>
            <person name="Poon T.W."/>
            <person name="Priest M."/>
            <person name="Roberts A."/>
            <person name="Saif S."/>
            <person name="Shea T."/>
            <person name="Sykes S."/>
            <person name="Wortman J."/>
            <person name="Nusbaum C."/>
            <person name="Birren B."/>
        </authorList>
    </citation>
    <scope>NUCLEOTIDE SEQUENCE [LARGE SCALE GENOMIC DNA]</scope>
    <source>
        <strain evidence="1 2">CJ05E6</strain>
    </source>
</reference>
<organism evidence="1 2">
    <name type="scientific">Phytophthora nicotianae</name>
    <name type="common">Potato buckeye rot agent</name>
    <name type="synonym">Phytophthora parasitica</name>
    <dbReference type="NCBI Taxonomy" id="4792"/>
    <lineage>
        <taxon>Eukaryota</taxon>
        <taxon>Sar</taxon>
        <taxon>Stramenopiles</taxon>
        <taxon>Oomycota</taxon>
        <taxon>Peronosporomycetes</taxon>
        <taxon>Peronosporales</taxon>
        <taxon>Peronosporaceae</taxon>
        <taxon>Phytophthora</taxon>
    </lineage>
</organism>
<gene>
    <name evidence="1" type="ORF">L916_07064</name>
</gene>